<organism evidence="2 3">
    <name type="scientific">Favolaschia claudopus</name>
    <dbReference type="NCBI Taxonomy" id="2862362"/>
    <lineage>
        <taxon>Eukaryota</taxon>
        <taxon>Fungi</taxon>
        <taxon>Dikarya</taxon>
        <taxon>Basidiomycota</taxon>
        <taxon>Agaricomycotina</taxon>
        <taxon>Agaricomycetes</taxon>
        <taxon>Agaricomycetidae</taxon>
        <taxon>Agaricales</taxon>
        <taxon>Marasmiineae</taxon>
        <taxon>Mycenaceae</taxon>
        <taxon>Favolaschia</taxon>
    </lineage>
</organism>
<proteinExistence type="predicted"/>
<evidence type="ECO:0000313" key="2">
    <source>
        <dbReference type="EMBL" id="KAK6992823.1"/>
    </source>
</evidence>
<feature type="domain" description="CxC2-like cysteine cluster KDZ transposase-associated" evidence="1">
    <location>
        <begin position="86"/>
        <end position="192"/>
    </location>
</feature>
<name>A0AAV9ZWB8_9AGAR</name>
<dbReference type="EMBL" id="JAWWNJ010000107">
    <property type="protein sequence ID" value="KAK6992823.1"/>
    <property type="molecule type" value="Genomic_DNA"/>
</dbReference>
<protein>
    <recommendedName>
        <fullName evidence="1">CxC2-like cysteine cluster KDZ transposase-associated domain-containing protein</fullName>
    </recommendedName>
</protein>
<comment type="caution">
    <text evidence="2">The sequence shown here is derived from an EMBL/GenBank/DDBJ whole genome shotgun (WGS) entry which is preliminary data.</text>
</comment>
<feature type="non-terminal residue" evidence="2">
    <location>
        <position position="1"/>
    </location>
</feature>
<evidence type="ECO:0000259" key="1">
    <source>
        <dbReference type="Pfam" id="PF18803"/>
    </source>
</evidence>
<evidence type="ECO:0000313" key="3">
    <source>
        <dbReference type="Proteomes" id="UP001362999"/>
    </source>
</evidence>
<dbReference type="Pfam" id="PF18803">
    <property type="entry name" value="CxC2"/>
    <property type="match status" value="1"/>
</dbReference>
<accession>A0AAV9ZWB8</accession>
<dbReference type="AlphaFoldDB" id="A0AAV9ZWB8"/>
<reference evidence="2 3" key="1">
    <citation type="journal article" date="2024" name="J Genomics">
        <title>Draft genome sequencing and assembly of Favolaschia claudopus CIRM-BRFM 2984 isolated from oak limbs.</title>
        <authorList>
            <person name="Navarro D."/>
            <person name="Drula E."/>
            <person name="Chaduli D."/>
            <person name="Cazenave R."/>
            <person name="Ahrendt S."/>
            <person name="Wang J."/>
            <person name="Lipzen A."/>
            <person name="Daum C."/>
            <person name="Barry K."/>
            <person name="Grigoriev I.V."/>
            <person name="Favel A."/>
            <person name="Rosso M.N."/>
            <person name="Martin F."/>
        </authorList>
    </citation>
    <scope>NUCLEOTIDE SEQUENCE [LARGE SCALE GENOMIC DNA]</scope>
    <source>
        <strain evidence="2 3">CIRM-BRFM 2984</strain>
    </source>
</reference>
<gene>
    <name evidence="2" type="ORF">R3P38DRAFT_2407559</name>
</gene>
<sequence length="194" mass="22187">PMKQWRPLMGMFLDELLRTEGLDAVGATDRCRSCGVDVGAQCRRFRCRQCGDFMQCEVCVVGGMRRFLCIVQRYEWNGRFWVKTTLRDLGCVFQLGHGGFSCPHPAARARSMVVLDFPHLHTINFKYCACDKSDDANNLQQLLRNRWYPATTVDPGTCATFATLETFRLLNVVSNVNVQDFVKTMERRSDATRV</sequence>
<dbReference type="InterPro" id="IPR041457">
    <property type="entry name" value="CxC2_KDZ-assoc"/>
</dbReference>
<keyword evidence="3" id="KW-1185">Reference proteome</keyword>
<dbReference type="Proteomes" id="UP001362999">
    <property type="component" value="Unassembled WGS sequence"/>
</dbReference>
<feature type="non-terminal residue" evidence="2">
    <location>
        <position position="194"/>
    </location>
</feature>